<dbReference type="Gene3D" id="1.10.357.10">
    <property type="entry name" value="Tetracycline Repressor, domain 2"/>
    <property type="match status" value="1"/>
</dbReference>
<dbReference type="PRINTS" id="PR00455">
    <property type="entry name" value="HTHTETR"/>
</dbReference>
<sequence>MKSENQVKIATAAFELFCEQGIKSVSMDDIAQHLAISKKTIYKWYSNKDEVVFAAVKGFLDKMGSDSECCLSNAGNAVAQLFDIMQTVRQLFVSIRPAVFHDLRKYHPRAWKLWQDHKCEFMLEKIKENLRQGIAEGLFRKDLDIEVIARIRLIMVELPFDPHIFPQHEFNLQQVQQANLELYMLGIATLKGHKLINEYKQVKEEE</sequence>
<dbReference type="InterPro" id="IPR001647">
    <property type="entry name" value="HTH_TetR"/>
</dbReference>
<dbReference type="InterPro" id="IPR050109">
    <property type="entry name" value="HTH-type_TetR-like_transc_reg"/>
</dbReference>
<keyword evidence="1" id="KW-0678">Repressor</keyword>
<feature type="domain" description="HTH tetR-type" evidence="6">
    <location>
        <begin position="3"/>
        <end position="63"/>
    </location>
</feature>
<name>A0A5C8K8Y3_9BACT</name>
<dbReference type="InterPro" id="IPR009057">
    <property type="entry name" value="Homeodomain-like_sf"/>
</dbReference>
<organism evidence="7 8">
    <name type="scientific">Pontibacter qinzhouensis</name>
    <dbReference type="NCBI Taxonomy" id="2603253"/>
    <lineage>
        <taxon>Bacteria</taxon>
        <taxon>Pseudomonadati</taxon>
        <taxon>Bacteroidota</taxon>
        <taxon>Cytophagia</taxon>
        <taxon>Cytophagales</taxon>
        <taxon>Hymenobacteraceae</taxon>
        <taxon>Pontibacter</taxon>
    </lineage>
</organism>
<dbReference type="InterPro" id="IPR036271">
    <property type="entry name" value="Tet_transcr_reg_TetR-rel_C_sf"/>
</dbReference>
<evidence type="ECO:0000256" key="5">
    <source>
        <dbReference type="PROSITE-ProRule" id="PRU00335"/>
    </source>
</evidence>
<keyword evidence="2" id="KW-0805">Transcription regulation</keyword>
<proteinExistence type="predicted"/>
<dbReference type="SUPFAM" id="SSF46689">
    <property type="entry name" value="Homeodomain-like"/>
    <property type="match status" value="1"/>
</dbReference>
<evidence type="ECO:0000313" key="8">
    <source>
        <dbReference type="Proteomes" id="UP000321926"/>
    </source>
</evidence>
<accession>A0A5C8K8Y3</accession>
<dbReference type="PANTHER" id="PTHR30055:SF175">
    <property type="entry name" value="HTH-TYPE TRANSCRIPTIONAL REPRESSOR KSTR2"/>
    <property type="match status" value="1"/>
</dbReference>
<evidence type="ECO:0000256" key="2">
    <source>
        <dbReference type="ARBA" id="ARBA00023015"/>
    </source>
</evidence>
<keyword evidence="8" id="KW-1185">Reference proteome</keyword>
<dbReference type="EMBL" id="VRTY01000029">
    <property type="protein sequence ID" value="TXK47456.1"/>
    <property type="molecule type" value="Genomic_DNA"/>
</dbReference>
<dbReference type="OrthoDB" id="881297at2"/>
<dbReference type="AlphaFoldDB" id="A0A5C8K8Y3"/>
<evidence type="ECO:0000313" key="7">
    <source>
        <dbReference type="EMBL" id="TXK47456.1"/>
    </source>
</evidence>
<dbReference type="Gene3D" id="1.10.10.60">
    <property type="entry name" value="Homeodomain-like"/>
    <property type="match status" value="1"/>
</dbReference>
<comment type="caution">
    <text evidence="7">The sequence shown here is derived from an EMBL/GenBank/DDBJ whole genome shotgun (WGS) entry which is preliminary data.</text>
</comment>
<evidence type="ECO:0000256" key="4">
    <source>
        <dbReference type="ARBA" id="ARBA00023163"/>
    </source>
</evidence>
<gene>
    <name evidence="7" type="ORF">FVR03_09440</name>
</gene>
<dbReference type="SUPFAM" id="SSF48498">
    <property type="entry name" value="Tetracyclin repressor-like, C-terminal domain"/>
    <property type="match status" value="1"/>
</dbReference>
<dbReference type="PROSITE" id="PS50977">
    <property type="entry name" value="HTH_TETR_2"/>
    <property type="match status" value="1"/>
</dbReference>
<reference evidence="7 8" key="1">
    <citation type="submission" date="2019-08" db="EMBL/GenBank/DDBJ databases">
        <authorList>
            <person name="Shi S."/>
        </authorList>
    </citation>
    <scope>NUCLEOTIDE SEQUENCE [LARGE SCALE GENOMIC DNA]</scope>
    <source>
        <strain evidence="7 8">GY10130</strain>
    </source>
</reference>
<dbReference type="GO" id="GO:0003700">
    <property type="term" value="F:DNA-binding transcription factor activity"/>
    <property type="evidence" value="ECO:0007669"/>
    <property type="project" value="TreeGrafter"/>
</dbReference>
<evidence type="ECO:0000259" key="6">
    <source>
        <dbReference type="PROSITE" id="PS50977"/>
    </source>
</evidence>
<protein>
    <submittedName>
        <fullName evidence="7">TetR/AcrR family transcriptional regulator</fullName>
    </submittedName>
</protein>
<evidence type="ECO:0000256" key="3">
    <source>
        <dbReference type="ARBA" id="ARBA00023125"/>
    </source>
</evidence>
<evidence type="ECO:0000256" key="1">
    <source>
        <dbReference type="ARBA" id="ARBA00022491"/>
    </source>
</evidence>
<dbReference type="GO" id="GO:0000976">
    <property type="term" value="F:transcription cis-regulatory region binding"/>
    <property type="evidence" value="ECO:0007669"/>
    <property type="project" value="TreeGrafter"/>
</dbReference>
<dbReference type="Proteomes" id="UP000321926">
    <property type="component" value="Unassembled WGS sequence"/>
</dbReference>
<feature type="DNA-binding region" description="H-T-H motif" evidence="5">
    <location>
        <begin position="26"/>
        <end position="45"/>
    </location>
</feature>
<dbReference type="Pfam" id="PF00440">
    <property type="entry name" value="TetR_N"/>
    <property type="match status" value="1"/>
</dbReference>
<keyword evidence="3 5" id="KW-0238">DNA-binding</keyword>
<dbReference type="PANTHER" id="PTHR30055">
    <property type="entry name" value="HTH-TYPE TRANSCRIPTIONAL REGULATOR RUTR"/>
    <property type="match status" value="1"/>
</dbReference>
<keyword evidence="4" id="KW-0804">Transcription</keyword>